<evidence type="ECO:0000259" key="2">
    <source>
        <dbReference type="Pfam" id="PF13205"/>
    </source>
</evidence>
<feature type="domain" description="SbsA Ig-like" evidence="2">
    <location>
        <begin position="159"/>
        <end position="259"/>
    </location>
</feature>
<reference evidence="3" key="1">
    <citation type="journal article" date="2019" name="PLoS Negl. Trop. Dis.">
        <title>Revisiting the worldwide diversity of Leptospira species in the environment.</title>
        <authorList>
            <person name="Vincent A.T."/>
            <person name="Schiettekatte O."/>
            <person name="Bourhy P."/>
            <person name="Veyrier F.J."/>
            <person name="Picardeau M."/>
        </authorList>
    </citation>
    <scope>NUCLEOTIDE SEQUENCE [LARGE SCALE GENOMIC DNA]</scope>
    <source>
        <strain evidence="3">201601109</strain>
    </source>
</reference>
<sequence length="530" mass="58031">MKIVSRMTWSLFFMVTKLFFVSIFVFSLSCSQLLDNAEGPLDFLPTASLLPASNPPKILLADPADGSVGISPDTKITILFSEAMNKEFTQSAFSLIRDGSAVGGTFSWLGNLMVFSPNDKLSDPGMYIFSVGKAKAESVGGVNLLDDYRSRFSYSIDLNKPKVTQTIPANGDVGVSPNSLITIKFDKPMDKLSVFGAVSLSPSVEFDIPNTVISDNDQTFQFIPKYPLNFGTVYSLNVANTARDKNGNDLATVQNVVFTVGDDLVSPDLVSISTPSVTNFIADEITVIDGFNRNDVFTLVFNEPVQPIPLAGAIRITPSKNYNLIQISSTNFEVRFLEPLDPITIYNLTVSDGVVDFQNNRLRKSYNFNIKTFGDSTQKIFLMGIYSDPAFANKLYEDRINVTTPQLTTCPTLSNECDQNLYFRFCYGENLGTCSLSLPVNSQILLTSLRLTVSREFGQAIGACQEYFDNPINATPAPLAPSITVFGTVAKCLDKGSTYSITVRGGSTGIKDNFGNVMDSDRTVLIRFPQ</sequence>
<keyword evidence="1" id="KW-0732">Signal</keyword>
<gene>
    <name evidence="3" type="ORF">EHR08_10980</name>
</gene>
<name>A0A6H3NV70_9LEPT</name>
<dbReference type="OrthoDB" id="336683at2"/>
<comment type="caution">
    <text evidence="3">The sequence shown here is derived from an EMBL/GenBank/DDBJ whole genome shotgun (WGS) entry which is preliminary data.</text>
</comment>
<organism evidence="3 4">
    <name type="scientific">Leptospira bandrabouensis</name>
    <dbReference type="NCBI Taxonomy" id="2484903"/>
    <lineage>
        <taxon>Bacteria</taxon>
        <taxon>Pseudomonadati</taxon>
        <taxon>Spirochaetota</taxon>
        <taxon>Spirochaetia</taxon>
        <taxon>Leptospirales</taxon>
        <taxon>Leptospiraceae</taxon>
        <taxon>Leptospira</taxon>
    </lineage>
</organism>
<dbReference type="EMBL" id="RQHU01000013">
    <property type="protein sequence ID" value="TGN13633.1"/>
    <property type="molecule type" value="Genomic_DNA"/>
</dbReference>
<evidence type="ECO:0000313" key="3">
    <source>
        <dbReference type="EMBL" id="TGN13633.1"/>
    </source>
</evidence>
<evidence type="ECO:0000256" key="1">
    <source>
        <dbReference type="ARBA" id="ARBA00022729"/>
    </source>
</evidence>
<dbReference type="RefSeq" id="WP_135744451.1">
    <property type="nucleotide sequence ID" value="NZ_RQHU01000013.1"/>
</dbReference>
<dbReference type="PROSITE" id="PS51257">
    <property type="entry name" value="PROKAR_LIPOPROTEIN"/>
    <property type="match status" value="1"/>
</dbReference>
<proteinExistence type="predicted"/>
<evidence type="ECO:0000313" key="4">
    <source>
        <dbReference type="Proteomes" id="UP000297649"/>
    </source>
</evidence>
<protein>
    <recommendedName>
        <fullName evidence="2">SbsA Ig-like domain-containing protein</fullName>
    </recommendedName>
</protein>
<dbReference type="Proteomes" id="UP000297649">
    <property type="component" value="Unassembled WGS sequence"/>
</dbReference>
<dbReference type="AlphaFoldDB" id="A0A6H3NV70"/>
<keyword evidence="4" id="KW-1185">Reference proteome</keyword>
<dbReference type="InterPro" id="IPR032812">
    <property type="entry name" value="SbsA_Ig"/>
</dbReference>
<accession>A0A6H3NV70</accession>
<dbReference type="Pfam" id="PF13205">
    <property type="entry name" value="Big_5"/>
    <property type="match status" value="3"/>
</dbReference>
<dbReference type="Gene3D" id="2.60.40.3710">
    <property type="match status" value="2"/>
</dbReference>
<feature type="domain" description="SbsA Ig-like" evidence="2">
    <location>
        <begin position="53"/>
        <end position="153"/>
    </location>
</feature>
<feature type="domain" description="SbsA Ig-like" evidence="2">
    <location>
        <begin position="290"/>
        <end position="369"/>
    </location>
</feature>